<feature type="chain" id="PRO_5019453553" evidence="13">
    <location>
        <begin position="20"/>
        <end position="1659"/>
    </location>
</feature>
<comment type="similarity">
    <text evidence="2">Belongs to the RLP family.</text>
</comment>
<dbReference type="InterPro" id="IPR001611">
    <property type="entry name" value="Leu-rich_rpt"/>
</dbReference>
<evidence type="ECO:0000259" key="15">
    <source>
        <dbReference type="Pfam" id="PF23598"/>
    </source>
</evidence>
<feature type="domain" description="Leucine-rich repeat-containing N-terminal plant-type" evidence="14">
    <location>
        <begin position="939"/>
        <end position="975"/>
    </location>
</feature>
<dbReference type="Pfam" id="PF00560">
    <property type="entry name" value="LRR_1"/>
    <property type="match status" value="13"/>
</dbReference>
<dbReference type="SUPFAM" id="SSF52058">
    <property type="entry name" value="L domain-like"/>
    <property type="match status" value="4"/>
</dbReference>
<sequence length="1659" mass="183691">MANNNVFIQLLFLIITSSGLLFHETVKVGSCQGDHQRGCIEPEKVALLEFKQGLTDPSRRFSSWVGEDCCKWRGVVCSNRSGHVIKLTLRYLDGDGTEGKLGGKISPALLELKYLNYLDLSMNNFGGISIPEFIGSLEKLRYLNLSGASFGGPIPPQLGNLSSLRYLDLKEYFNESNQNDLHWLSGLSSLRHLNLGGVDLSQAAAYWLQAVSKLPSLSELHLPTCALADLPPSFPFSNLITSLSVIDLSHNGFNSTIPHWLFQMRNLVYLDLSSNNLRGSILDAFANGTSIERLRNMGSLCNLKTLILSQNDLNGEITELIDVLSGCNSSCLETLDLGFNDLGGFLPNSLGKLHNLKSLWLWDNSFVGSIPSSIGNLSYLEELYLSDNSMNGTIPETLGRLSKLVAIELSENPLTGVVTEAHFSNLTSLKEFSNYRGTPRVSLVFNINPEWIPPFKLSLLRIRSCQLGPKFPAWLRNQTELTDVVLNNAGISHTIPEWVPNSMKFLPGSTVDLSENNFQGPLPLWSSNVMKLYLYDNFFSGPIPLEFGERIPMLTDLDISSNALNGTIPLSFGKLNNLMTLVISNNHLSGGIPEFWNGLPYLYAIDINNNNLSGELPSSMGSLRFLRFLMISNNHLSGQLPSALQNCTGIHTLDLGGNRFSGNVPAWIGERMPNLLILRLRSNLFHGSIPSQLCTLSSLHILDLGENNLSGFIPSCVGNLSGMASEIDSQRYEGELMVLRKGREDLYKSILYLVNSMDLSDNNLCGEGLETLDLSRNQLSGLIPPGMASLTSLNHLNLSYNNLSGRIPTGNQLQTLDDPSIYENNPALCGPPTTAKCPGDDQRPKTRSVDNVEDENENGDVFEMKWFYMSMGQDLRMAAHGYLTECSSSAEETESGVRPMASFGEIAFVLIELQGFLFHETLKPGCCRGDHHRAASFETERVVLLKFKQGLTDSSDRLSSWVGEDCCKWRGVVCNNRSGHVIKLNLRSLDDDGTHGKLGGEISHSLLDLKYLNHLDLSINNFEGTRIPKFIGSLEKLRYLNLSGASCSGPIPPQLGNLSRLIYLDLKEYFDFNTYPDESSQNDLQWISGLSSLRYLNLEGVNLSRASAYWLHAVSKLPSFSELHLPSCGLSVLPRSLPSSNLTSLSMLVLSNNGFNSTIPHWLFQLRNLVYLDLSFNNLRGSILDAFANRTCLESLRKIGSLCNLKTLILSENDLNGETTEMIDVLSGCNKCSLENLNLGLNELGGFLPNSLGNLCNLQSLLLWENSFVGSIPNSIGNLSHMKELYLSNNQMNGTISETLGQLHKLVALDVSENSWEDLKLVIDISTEWIPPFKLQYLKLRLPKIPALWNGVPNLVVHVDLSNNLSGELPTSVGSLTYLIFLTLSNNHLSGELPSALQNYTNIRTLDLGGNRFSGNIPAWIGQTMPSLWILRLGSNLFNGSIPLQLCTLSSLHILDLAQNNLSGSIPSCVGNLSAMASEIGSYRYEADLMVLTKEREDSYRNILYLVNSIDLSNKAIWRCAWRANKSFKIRHLELVYEPFNRKNTRQHWELTMVGNSRPLKKPAFWSNSTRIPTGNQLQTLDDPSIYRHNPALCGRPITAKCPGDDGNPNPPGGDDEGEDEHGAEVEINWFYMSMGTGFVVGFWEVCGTLVVKESWSLF</sequence>
<comment type="subcellular location">
    <subcellularLocation>
        <location evidence="1">Cell membrane</location>
        <topology evidence="1">Single-pass type I membrane protein</topology>
    </subcellularLocation>
</comment>
<dbReference type="FunFam" id="3.80.10.10:FF:000041">
    <property type="entry name" value="LRR receptor-like serine/threonine-protein kinase ERECTA"/>
    <property type="match status" value="1"/>
</dbReference>
<dbReference type="SMART" id="SM00369">
    <property type="entry name" value="LRR_TYP"/>
    <property type="match status" value="16"/>
</dbReference>
<dbReference type="PANTHER" id="PTHR48063">
    <property type="entry name" value="LRR RECEPTOR-LIKE KINASE"/>
    <property type="match status" value="1"/>
</dbReference>
<dbReference type="PROSITE" id="PS51450">
    <property type="entry name" value="LRR"/>
    <property type="match status" value="1"/>
</dbReference>
<keyword evidence="10 16" id="KW-0675">Receptor</keyword>
<dbReference type="InterPro" id="IPR013210">
    <property type="entry name" value="LRR_N_plant-typ"/>
</dbReference>
<keyword evidence="16" id="KW-0808">Transferase</keyword>
<evidence type="ECO:0000313" key="17">
    <source>
        <dbReference type="Proteomes" id="UP000288805"/>
    </source>
</evidence>
<evidence type="ECO:0000256" key="3">
    <source>
        <dbReference type="ARBA" id="ARBA00022475"/>
    </source>
</evidence>
<evidence type="ECO:0000256" key="9">
    <source>
        <dbReference type="ARBA" id="ARBA00023136"/>
    </source>
</evidence>
<protein>
    <submittedName>
        <fullName evidence="16">LRR receptor-like serine/threonine-protein kinase FLS2</fullName>
    </submittedName>
</protein>
<feature type="compositionally biased region" description="Basic and acidic residues" evidence="12">
    <location>
        <begin position="838"/>
        <end position="850"/>
    </location>
</feature>
<evidence type="ECO:0000256" key="5">
    <source>
        <dbReference type="ARBA" id="ARBA00022692"/>
    </source>
</evidence>
<feature type="region of interest" description="Disordered" evidence="12">
    <location>
        <begin position="832"/>
        <end position="854"/>
    </location>
</feature>
<evidence type="ECO:0000256" key="10">
    <source>
        <dbReference type="ARBA" id="ARBA00023170"/>
    </source>
</evidence>
<accession>A0A438HRH0</accession>
<dbReference type="Pfam" id="PF23598">
    <property type="entry name" value="LRR_14"/>
    <property type="match status" value="2"/>
</dbReference>
<dbReference type="PRINTS" id="PR00019">
    <property type="entry name" value="LEURICHRPT"/>
</dbReference>
<feature type="domain" description="Disease resistance R13L4/SHOC-2-like LRR" evidence="15">
    <location>
        <begin position="292"/>
        <end position="480"/>
    </location>
</feature>
<dbReference type="InterPro" id="IPR055414">
    <property type="entry name" value="LRR_R13L4/SHOC2-like"/>
</dbReference>
<keyword evidence="5" id="KW-0812">Transmembrane</keyword>
<evidence type="ECO:0000256" key="6">
    <source>
        <dbReference type="ARBA" id="ARBA00022729"/>
    </source>
</evidence>
<keyword evidence="7" id="KW-0677">Repeat</keyword>
<dbReference type="EMBL" id="QGNW01000187">
    <property type="protein sequence ID" value="RVW87054.1"/>
    <property type="molecule type" value="Genomic_DNA"/>
</dbReference>
<evidence type="ECO:0000256" key="4">
    <source>
        <dbReference type="ARBA" id="ARBA00022614"/>
    </source>
</evidence>
<feature type="signal peptide" evidence="13">
    <location>
        <begin position="1"/>
        <end position="19"/>
    </location>
</feature>
<keyword evidence="16" id="KW-0418">Kinase</keyword>
<dbReference type="InterPro" id="IPR003591">
    <property type="entry name" value="Leu-rich_rpt_typical-subtyp"/>
</dbReference>
<dbReference type="GO" id="GO:0009791">
    <property type="term" value="P:post-embryonic development"/>
    <property type="evidence" value="ECO:0007669"/>
    <property type="project" value="UniProtKB-ARBA"/>
</dbReference>
<feature type="region of interest" description="Disordered" evidence="12">
    <location>
        <begin position="1598"/>
        <end position="1621"/>
    </location>
</feature>
<proteinExistence type="inferred from homology"/>
<dbReference type="InterPro" id="IPR046956">
    <property type="entry name" value="RLP23-like"/>
</dbReference>
<dbReference type="FunFam" id="3.80.10.10:FF:000213">
    <property type="entry name" value="Tyrosine-sulfated glycopeptide receptor 1"/>
    <property type="match status" value="1"/>
</dbReference>
<keyword evidence="9" id="KW-0472">Membrane</keyword>
<evidence type="ECO:0000256" key="11">
    <source>
        <dbReference type="ARBA" id="ARBA00023180"/>
    </source>
</evidence>
<dbReference type="Pfam" id="PF13855">
    <property type="entry name" value="LRR_8"/>
    <property type="match status" value="1"/>
</dbReference>
<dbReference type="PANTHER" id="PTHR48063:SF16">
    <property type="entry name" value="LRR RECEPTOR-LIKE SERINE_THREONINE-PROTEIN KINASE GSO1"/>
    <property type="match status" value="1"/>
</dbReference>
<reference evidence="16 17" key="1">
    <citation type="journal article" date="2018" name="PLoS Genet.">
        <title>Population sequencing reveals clonal diversity and ancestral inbreeding in the grapevine cultivar Chardonnay.</title>
        <authorList>
            <person name="Roach M.J."/>
            <person name="Johnson D.L."/>
            <person name="Bohlmann J."/>
            <person name="van Vuuren H.J."/>
            <person name="Jones S.J."/>
            <person name="Pretorius I.S."/>
            <person name="Schmidt S.A."/>
            <person name="Borneman A.R."/>
        </authorList>
    </citation>
    <scope>NUCLEOTIDE SEQUENCE [LARGE SCALE GENOMIC DNA]</scope>
    <source>
        <strain evidence="17">cv. Chardonnay</strain>
        <tissue evidence="16">Leaf</tissue>
    </source>
</reference>
<evidence type="ECO:0000256" key="7">
    <source>
        <dbReference type="ARBA" id="ARBA00022737"/>
    </source>
</evidence>
<keyword evidence="4" id="KW-0433">Leucine-rich repeat</keyword>
<name>A0A438HRH0_VITVI</name>
<keyword evidence="6 13" id="KW-0732">Signal</keyword>
<feature type="domain" description="Leucine-rich repeat-containing N-terminal plant-type" evidence="14">
    <location>
        <begin position="42"/>
        <end position="78"/>
    </location>
</feature>
<dbReference type="GO" id="GO:0016301">
    <property type="term" value="F:kinase activity"/>
    <property type="evidence" value="ECO:0007669"/>
    <property type="project" value="UniProtKB-KW"/>
</dbReference>
<dbReference type="Pfam" id="PF08263">
    <property type="entry name" value="LRRNT_2"/>
    <property type="match status" value="2"/>
</dbReference>
<dbReference type="SMART" id="SM00365">
    <property type="entry name" value="LRR_SD22"/>
    <property type="match status" value="7"/>
</dbReference>
<comment type="caution">
    <text evidence="16">The sequence shown here is derived from an EMBL/GenBank/DDBJ whole genome shotgun (WGS) entry which is preliminary data.</text>
</comment>
<dbReference type="SUPFAM" id="SSF52047">
    <property type="entry name" value="RNI-like"/>
    <property type="match status" value="1"/>
</dbReference>
<evidence type="ECO:0000256" key="2">
    <source>
        <dbReference type="ARBA" id="ARBA00009592"/>
    </source>
</evidence>
<dbReference type="GO" id="GO:0005886">
    <property type="term" value="C:plasma membrane"/>
    <property type="evidence" value="ECO:0007669"/>
    <property type="project" value="UniProtKB-SubCell"/>
</dbReference>
<dbReference type="Gene3D" id="3.80.10.10">
    <property type="entry name" value="Ribonuclease Inhibitor"/>
    <property type="match status" value="7"/>
</dbReference>
<dbReference type="FunFam" id="3.80.10.10:FF:000129">
    <property type="entry name" value="Leucine-rich repeat receptor-like kinase"/>
    <property type="match status" value="1"/>
</dbReference>
<gene>
    <name evidence="16" type="primary">FLS2_0</name>
    <name evidence="16" type="ORF">CK203_048310</name>
</gene>
<keyword evidence="8" id="KW-1133">Transmembrane helix</keyword>
<dbReference type="FunFam" id="3.80.10.10:FF:000233">
    <property type="entry name" value="Leucine-rich repeat receptor-like protein kinase TDR"/>
    <property type="match status" value="1"/>
</dbReference>
<evidence type="ECO:0000259" key="14">
    <source>
        <dbReference type="Pfam" id="PF08263"/>
    </source>
</evidence>
<evidence type="ECO:0000256" key="13">
    <source>
        <dbReference type="SAM" id="SignalP"/>
    </source>
</evidence>
<evidence type="ECO:0000256" key="8">
    <source>
        <dbReference type="ARBA" id="ARBA00022989"/>
    </source>
</evidence>
<organism evidence="16 17">
    <name type="scientific">Vitis vinifera</name>
    <name type="common">Grape</name>
    <dbReference type="NCBI Taxonomy" id="29760"/>
    <lineage>
        <taxon>Eukaryota</taxon>
        <taxon>Viridiplantae</taxon>
        <taxon>Streptophyta</taxon>
        <taxon>Embryophyta</taxon>
        <taxon>Tracheophyta</taxon>
        <taxon>Spermatophyta</taxon>
        <taxon>Magnoliopsida</taxon>
        <taxon>eudicotyledons</taxon>
        <taxon>Gunneridae</taxon>
        <taxon>Pentapetalae</taxon>
        <taxon>rosids</taxon>
        <taxon>Vitales</taxon>
        <taxon>Vitaceae</taxon>
        <taxon>Viteae</taxon>
        <taxon>Vitis</taxon>
    </lineage>
</organism>
<keyword evidence="11" id="KW-0325">Glycoprotein</keyword>
<dbReference type="FunFam" id="3.80.10.10:FF:000383">
    <property type="entry name" value="Leucine-rich repeat receptor protein kinase EMS1"/>
    <property type="match status" value="1"/>
</dbReference>
<keyword evidence="3" id="KW-1003">Cell membrane</keyword>
<feature type="domain" description="Disease resistance R13L4/SHOC-2-like LRR" evidence="15">
    <location>
        <begin position="79"/>
        <end position="283"/>
    </location>
</feature>
<dbReference type="Proteomes" id="UP000288805">
    <property type="component" value="Unassembled WGS sequence"/>
</dbReference>
<evidence type="ECO:0000313" key="16">
    <source>
        <dbReference type="EMBL" id="RVW87054.1"/>
    </source>
</evidence>
<evidence type="ECO:0000256" key="1">
    <source>
        <dbReference type="ARBA" id="ARBA00004251"/>
    </source>
</evidence>
<evidence type="ECO:0000256" key="12">
    <source>
        <dbReference type="SAM" id="MobiDB-lite"/>
    </source>
</evidence>
<dbReference type="InterPro" id="IPR032675">
    <property type="entry name" value="LRR_dom_sf"/>
</dbReference>